<feature type="domain" description="Tyr recombinase" evidence="5">
    <location>
        <begin position="194"/>
        <end position="397"/>
    </location>
</feature>
<dbReference type="PANTHER" id="PTHR30629">
    <property type="entry name" value="PROPHAGE INTEGRASE"/>
    <property type="match status" value="1"/>
</dbReference>
<keyword evidence="2" id="KW-0229">DNA integration</keyword>
<reference evidence="6 7" key="1">
    <citation type="submission" date="2021-05" db="EMBL/GenBank/DDBJ databases">
        <title>Kineosporia and Streptomyces sp. nov. two new marine actinobacteria isolated from Coral.</title>
        <authorList>
            <person name="Buangrab K."/>
            <person name="Sutthacheep M."/>
            <person name="Yeemin T."/>
            <person name="Harunari E."/>
            <person name="Igarashi Y."/>
            <person name="Kanchanasin P."/>
            <person name="Tanasupawat S."/>
            <person name="Phongsopitanun W."/>
        </authorList>
    </citation>
    <scope>NUCLEOTIDE SEQUENCE [LARGE SCALE GENOMIC DNA]</scope>
    <source>
        <strain evidence="6 7">J2-2</strain>
    </source>
</reference>
<proteinExistence type="inferred from homology"/>
<evidence type="ECO:0000256" key="1">
    <source>
        <dbReference type="ARBA" id="ARBA00008857"/>
    </source>
</evidence>
<dbReference type="CDD" id="cd01189">
    <property type="entry name" value="INT_ICEBs1_C_like"/>
    <property type="match status" value="1"/>
</dbReference>
<dbReference type="InterPro" id="IPR002104">
    <property type="entry name" value="Integrase_catalytic"/>
</dbReference>
<evidence type="ECO:0000313" key="7">
    <source>
        <dbReference type="Proteomes" id="UP001197247"/>
    </source>
</evidence>
<evidence type="ECO:0000313" key="6">
    <source>
        <dbReference type="EMBL" id="MBT0771257.1"/>
    </source>
</evidence>
<dbReference type="InterPro" id="IPR010998">
    <property type="entry name" value="Integrase_recombinase_N"/>
</dbReference>
<dbReference type="InterPro" id="IPR050808">
    <property type="entry name" value="Phage_Integrase"/>
</dbReference>
<dbReference type="Gene3D" id="1.10.443.10">
    <property type="entry name" value="Intergrase catalytic core"/>
    <property type="match status" value="1"/>
</dbReference>
<keyword evidence="7" id="KW-1185">Reference proteome</keyword>
<dbReference type="SUPFAM" id="SSF56349">
    <property type="entry name" value="DNA breaking-rejoining enzymes"/>
    <property type="match status" value="1"/>
</dbReference>
<dbReference type="Gene3D" id="1.10.150.130">
    <property type="match status" value="1"/>
</dbReference>
<comment type="similarity">
    <text evidence="1">Belongs to the 'phage' integrase family.</text>
</comment>
<keyword evidence="4" id="KW-0233">DNA recombination</keyword>
<dbReference type="Proteomes" id="UP001197247">
    <property type="component" value="Unassembled WGS sequence"/>
</dbReference>
<evidence type="ECO:0000259" key="5">
    <source>
        <dbReference type="PROSITE" id="PS51898"/>
    </source>
</evidence>
<accession>A0ABS5TJI6</accession>
<keyword evidence="3" id="KW-0238">DNA-binding</keyword>
<evidence type="ECO:0000256" key="3">
    <source>
        <dbReference type="ARBA" id="ARBA00023125"/>
    </source>
</evidence>
<protein>
    <submittedName>
        <fullName evidence="6">Site-specific integrase</fullName>
    </submittedName>
</protein>
<dbReference type="PROSITE" id="PS51898">
    <property type="entry name" value="TYR_RECOMBINASE"/>
    <property type="match status" value="1"/>
</dbReference>
<gene>
    <name evidence="6" type="ORF">KIH74_20120</name>
</gene>
<dbReference type="InterPro" id="IPR011010">
    <property type="entry name" value="DNA_brk_join_enz"/>
</dbReference>
<dbReference type="RefSeq" id="WP_214157553.1">
    <property type="nucleotide sequence ID" value="NZ_JAHBAY010000008.1"/>
</dbReference>
<organism evidence="6 7">
    <name type="scientific">Kineosporia corallincola</name>
    <dbReference type="NCBI Taxonomy" id="2835133"/>
    <lineage>
        <taxon>Bacteria</taxon>
        <taxon>Bacillati</taxon>
        <taxon>Actinomycetota</taxon>
        <taxon>Actinomycetes</taxon>
        <taxon>Kineosporiales</taxon>
        <taxon>Kineosporiaceae</taxon>
        <taxon>Kineosporia</taxon>
    </lineage>
</organism>
<dbReference type="PANTHER" id="PTHR30629:SF2">
    <property type="entry name" value="PROPHAGE INTEGRASE INTS-RELATED"/>
    <property type="match status" value="1"/>
</dbReference>
<name>A0ABS5TJI6_9ACTN</name>
<sequence length="418" mass="45671">MSRKDSSALPSGITRKTRTVNGEKVEMTSADGTPIFRVRAWDAVLKKQVERNVVGLREAKAVLAEFSTAKSRPGPIQAEKIRFADVAARYVVAYKTKRDGTPRPKSSVAKERNVLNAYLLPTLGRAWIGDLDLPDLNNCIRRLKLQDGADASPSTKGTAAAVLRRLFIWAREDRLITMNPALELRTGWGAPARRRVVVPSIPQVTRLASALDHFKPGLGDVAVVMAFVGLRWEEIVAVPADQVDLDRQTMLINRTASESGGRRDVREDMKTASGVRTVTIPDVAVPAVRRLLKKGEAGRLASEGKHYSRLVNGDRGGFLGYATWRKFLALAQGFTAGHEDGMVKYTAHELRHVCASLLIASGASDLQVAYQMGHRRIETTKNIYGHLFIEDRSALLVAMNAAVGRLQVASDESATAAA</sequence>
<dbReference type="Pfam" id="PF00589">
    <property type="entry name" value="Phage_integrase"/>
    <property type="match status" value="1"/>
</dbReference>
<comment type="caution">
    <text evidence="6">The sequence shown here is derived from an EMBL/GenBank/DDBJ whole genome shotgun (WGS) entry which is preliminary data.</text>
</comment>
<dbReference type="EMBL" id="JAHBAY010000008">
    <property type="protein sequence ID" value="MBT0771257.1"/>
    <property type="molecule type" value="Genomic_DNA"/>
</dbReference>
<evidence type="ECO:0000256" key="2">
    <source>
        <dbReference type="ARBA" id="ARBA00022908"/>
    </source>
</evidence>
<dbReference type="InterPro" id="IPR013762">
    <property type="entry name" value="Integrase-like_cat_sf"/>
</dbReference>
<evidence type="ECO:0000256" key="4">
    <source>
        <dbReference type="ARBA" id="ARBA00023172"/>
    </source>
</evidence>